<reference evidence="2" key="1">
    <citation type="submission" date="2021-02" db="EMBL/GenBank/DDBJ databases">
        <authorList>
            <person name="Nowell W R."/>
        </authorList>
    </citation>
    <scope>NUCLEOTIDE SEQUENCE</scope>
</reference>
<keyword evidence="1" id="KW-1133">Transmembrane helix</keyword>
<keyword evidence="1" id="KW-0812">Transmembrane</keyword>
<comment type="caution">
    <text evidence="2">The sequence shown here is derived from an EMBL/GenBank/DDBJ whole genome shotgun (WGS) entry which is preliminary data.</text>
</comment>
<evidence type="ECO:0000256" key="1">
    <source>
        <dbReference type="SAM" id="Phobius"/>
    </source>
</evidence>
<keyword evidence="1" id="KW-0472">Membrane</keyword>
<evidence type="ECO:0000313" key="2">
    <source>
        <dbReference type="EMBL" id="CAF4187643.1"/>
    </source>
</evidence>
<dbReference type="Proteomes" id="UP000676336">
    <property type="component" value="Unassembled WGS sequence"/>
</dbReference>
<organism evidence="2 3">
    <name type="scientific">Rotaria magnacalcarata</name>
    <dbReference type="NCBI Taxonomy" id="392030"/>
    <lineage>
        <taxon>Eukaryota</taxon>
        <taxon>Metazoa</taxon>
        <taxon>Spiralia</taxon>
        <taxon>Gnathifera</taxon>
        <taxon>Rotifera</taxon>
        <taxon>Eurotatoria</taxon>
        <taxon>Bdelloidea</taxon>
        <taxon>Philodinida</taxon>
        <taxon>Philodinidae</taxon>
        <taxon>Rotaria</taxon>
    </lineage>
</organism>
<protein>
    <submittedName>
        <fullName evidence="2">Uncharacterized protein</fullName>
    </submittedName>
</protein>
<dbReference type="EMBL" id="CAJOBI010016240">
    <property type="protein sequence ID" value="CAF4187643.1"/>
    <property type="molecule type" value="Genomic_DNA"/>
</dbReference>
<gene>
    <name evidence="2" type="ORF">SMN809_LOCUS21311</name>
</gene>
<feature type="transmembrane region" description="Helical" evidence="1">
    <location>
        <begin position="12"/>
        <end position="32"/>
    </location>
</feature>
<name>A0A8S2RV78_9BILA</name>
<feature type="non-terminal residue" evidence="2">
    <location>
        <position position="1"/>
    </location>
</feature>
<proteinExistence type="predicted"/>
<dbReference type="AlphaFoldDB" id="A0A8S2RV78"/>
<evidence type="ECO:0000313" key="3">
    <source>
        <dbReference type="Proteomes" id="UP000676336"/>
    </source>
</evidence>
<sequence>YVGIWHRSFVEILVSLLLLLCIFFFFELIVGLDATFDRCRLLVTNDLSSSPLAVDS</sequence>
<accession>A0A8S2RV78</accession>